<gene>
    <name evidence="1" type="ORF">MELIAE_LOCUS12789</name>
</gene>
<sequence length="103" mass="12357">MNNIQKSTEDFLKKEAYSEFDAAHPRFIKQNEEDVLKFQTENHYYCKQCKFFFAPTVLGLKTHFKGDVVKHAPYEKNCVYCEGSVYEYYLNNVRQYYHNCQNS</sequence>
<name>A0A9P0BJ18_BRAAE</name>
<evidence type="ECO:0000313" key="2">
    <source>
        <dbReference type="Proteomes" id="UP001154078"/>
    </source>
</evidence>
<evidence type="ECO:0000313" key="1">
    <source>
        <dbReference type="EMBL" id="CAH0564181.1"/>
    </source>
</evidence>
<keyword evidence="2" id="KW-1185">Reference proteome</keyword>
<dbReference type="EMBL" id="OV121140">
    <property type="protein sequence ID" value="CAH0564181.1"/>
    <property type="molecule type" value="Genomic_DNA"/>
</dbReference>
<dbReference type="OrthoDB" id="6664046at2759"/>
<protein>
    <submittedName>
        <fullName evidence="1">Uncharacterized protein</fullName>
    </submittedName>
</protein>
<proteinExistence type="predicted"/>
<dbReference type="AlphaFoldDB" id="A0A9P0BJ18"/>
<accession>A0A9P0BJ18</accession>
<reference evidence="1" key="1">
    <citation type="submission" date="2021-12" db="EMBL/GenBank/DDBJ databases">
        <authorList>
            <person name="King R."/>
        </authorList>
    </citation>
    <scope>NUCLEOTIDE SEQUENCE</scope>
</reference>
<organism evidence="1 2">
    <name type="scientific">Brassicogethes aeneus</name>
    <name type="common">Rape pollen beetle</name>
    <name type="synonym">Meligethes aeneus</name>
    <dbReference type="NCBI Taxonomy" id="1431903"/>
    <lineage>
        <taxon>Eukaryota</taxon>
        <taxon>Metazoa</taxon>
        <taxon>Ecdysozoa</taxon>
        <taxon>Arthropoda</taxon>
        <taxon>Hexapoda</taxon>
        <taxon>Insecta</taxon>
        <taxon>Pterygota</taxon>
        <taxon>Neoptera</taxon>
        <taxon>Endopterygota</taxon>
        <taxon>Coleoptera</taxon>
        <taxon>Polyphaga</taxon>
        <taxon>Cucujiformia</taxon>
        <taxon>Nitidulidae</taxon>
        <taxon>Meligethinae</taxon>
        <taxon>Brassicogethes</taxon>
    </lineage>
</organism>
<dbReference type="Proteomes" id="UP001154078">
    <property type="component" value="Chromosome 9"/>
</dbReference>